<gene>
    <name evidence="3" type="ORF">QFZ56_002531</name>
</gene>
<evidence type="ECO:0000256" key="1">
    <source>
        <dbReference type="SAM" id="MobiDB-lite"/>
    </source>
</evidence>
<comment type="caution">
    <text evidence="3">The sequence shown here is derived from an EMBL/GenBank/DDBJ whole genome shotgun (WGS) entry which is preliminary data.</text>
</comment>
<dbReference type="InterPro" id="IPR007278">
    <property type="entry name" value="DUF397"/>
</dbReference>
<feature type="compositionally biased region" description="Low complexity" evidence="1">
    <location>
        <begin position="32"/>
        <end position="45"/>
    </location>
</feature>
<protein>
    <recommendedName>
        <fullName evidence="2">DUF397 domain-containing protein</fullName>
    </recommendedName>
</protein>
<evidence type="ECO:0000313" key="4">
    <source>
        <dbReference type="Proteomes" id="UP001243364"/>
    </source>
</evidence>
<feature type="domain" description="DUF397" evidence="2">
    <location>
        <begin position="42"/>
        <end position="89"/>
    </location>
</feature>
<sequence>MLAQGTGDLFARVGQLGTSTSARTVLPGAGPRSSTSQRAASRSSYSGGGDGGDVEVAACLAQFHVRASEDKAGLQLALSPTAWTDFIAYAGR</sequence>
<evidence type="ECO:0000313" key="3">
    <source>
        <dbReference type="EMBL" id="MDQ0683568.1"/>
    </source>
</evidence>
<keyword evidence="4" id="KW-1185">Reference proteome</keyword>
<accession>A0ABU0PYV4</accession>
<dbReference type="RefSeq" id="WP_373431637.1">
    <property type="nucleotide sequence ID" value="NZ_JAUSYA010000001.1"/>
</dbReference>
<feature type="region of interest" description="Disordered" evidence="1">
    <location>
        <begin position="21"/>
        <end position="49"/>
    </location>
</feature>
<reference evidence="3 4" key="1">
    <citation type="submission" date="2023-07" db="EMBL/GenBank/DDBJ databases">
        <title>Comparative genomics of wheat-associated soil bacteria to identify genetic determinants of phenazine resistance.</title>
        <authorList>
            <person name="Mouncey N."/>
        </authorList>
    </citation>
    <scope>NUCLEOTIDE SEQUENCE [LARGE SCALE GENOMIC DNA]</scope>
    <source>
        <strain evidence="3 4">W4I19-2</strain>
    </source>
</reference>
<organism evidence="3 4">
    <name type="scientific">Streptomyces achromogenes</name>
    <dbReference type="NCBI Taxonomy" id="67255"/>
    <lineage>
        <taxon>Bacteria</taxon>
        <taxon>Bacillati</taxon>
        <taxon>Actinomycetota</taxon>
        <taxon>Actinomycetes</taxon>
        <taxon>Kitasatosporales</taxon>
        <taxon>Streptomycetaceae</taxon>
        <taxon>Streptomyces</taxon>
    </lineage>
</organism>
<dbReference type="Proteomes" id="UP001243364">
    <property type="component" value="Unassembled WGS sequence"/>
</dbReference>
<name>A0ABU0PYV4_STRAH</name>
<dbReference type="Pfam" id="PF04149">
    <property type="entry name" value="DUF397"/>
    <property type="match status" value="1"/>
</dbReference>
<evidence type="ECO:0000259" key="2">
    <source>
        <dbReference type="Pfam" id="PF04149"/>
    </source>
</evidence>
<proteinExistence type="predicted"/>
<dbReference type="EMBL" id="JAUSYA010000001">
    <property type="protein sequence ID" value="MDQ0683568.1"/>
    <property type="molecule type" value="Genomic_DNA"/>
</dbReference>